<gene>
    <name evidence="5" type="ORF">HXW94_08165</name>
</gene>
<dbReference type="Gene3D" id="3.40.50.970">
    <property type="match status" value="1"/>
</dbReference>
<comment type="cofactor">
    <cofactor evidence="1">
        <name>thiamine diphosphate</name>
        <dbReference type="ChEBI" id="CHEBI:58937"/>
    </cofactor>
</comment>
<dbReference type="SUPFAM" id="SSF52922">
    <property type="entry name" value="TK C-terminal domain-like"/>
    <property type="match status" value="1"/>
</dbReference>
<dbReference type="InterPro" id="IPR051157">
    <property type="entry name" value="PDH/Transketolase"/>
</dbReference>
<protein>
    <submittedName>
        <fullName evidence="5">Transketolase</fullName>
    </submittedName>
</protein>
<dbReference type="PANTHER" id="PTHR43825:SF5">
    <property type="entry name" value="HYPOTHETICAL TRANSKETOLASE FAMILY PROTEIN"/>
    <property type="match status" value="1"/>
</dbReference>
<proteinExistence type="inferred from homology"/>
<dbReference type="InterPro" id="IPR033248">
    <property type="entry name" value="Transketolase_C"/>
</dbReference>
<dbReference type="AlphaFoldDB" id="A0A850T7D1"/>
<dbReference type="Gene3D" id="3.40.50.920">
    <property type="match status" value="1"/>
</dbReference>
<evidence type="ECO:0000256" key="3">
    <source>
        <dbReference type="ARBA" id="ARBA00023052"/>
    </source>
</evidence>
<dbReference type="InterPro" id="IPR009014">
    <property type="entry name" value="Transketo_C/PFOR_II"/>
</dbReference>
<keyword evidence="3" id="KW-0786">Thiamine pyrophosphate</keyword>
<dbReference type="SMART" id="SM00861">
    <property type="entry name" value="Transket_pyr"/>
    <property type="match status" value="1"/>
</dbReference>
<sequence>MRNAFAKEMEILAADDPDLVLLTGDMGNRLFNSYKQRYPNRFYNCGVAESNMASVAAGMALCGLKPVTYSIAPFNTLRCMEQIKIDICYHKLPVIVVGVGAGLSYGELGPTHQSCEDISMMRSIPGMTVVCPGDAVEVRLALRSAVELGQPVYLRLGKKNEPIVHQQTPELTIGKALTVTEGKDICLICTGNVLPLGMDLVIDLKEKGLSVGLVSMHTVKPLDDTCLREIFSHYSVVATIEEHSIIGGLGTALQEWLYENKLEIRGKLMKFGIQDQFLNLSCNQLRARKRNHLTVSEIRGRLLLDSDQ</sequence>
<dbReference type="Proteomes" id="UP000553343">
    <property type="component" value="Unassembled WGS sequence"/>
</dbReference>
<dbReference type="SUPFAM" id="SSF52518">
    <property type="entry name" value="Thiamin diphosphate-binding fold (THDP-binding)"/>
    <property type="match status" value="1"/>
</dbReference>
<evidence type="ECO:0000256" key="1">
    <source>
        <dbReference type="ARBA" id="ARBA00001964"/>
    </source>
</evidence>
<comment type="similarity">
    <text evidence="2">Belongs to the transketolase family.</text>
</comment>
<dbReference type="InterPro" id="IPR005475">
    <property type="entry name" value="Transketolase-like_Pyr-bd"/>
</dbReference>
<comment type="caution">
    <text evidence="5">The sequence shown here is derived from an EMBL/GenBank/DDBJ whole genome shotgun (WGS) entry which is preliminary data.</text>
</comment>
<feature type="domain" description="Transketolase-like pyrimidine-binding" evidence="4">
    <location>
        <begin position="1"/>
        <end position="163"/>
    </location>
</feature>
<evidence type="ECO:0000313" key="6">
    <source>
        <dbReference type="Proteomes" id="UP000553343"/>
    </source>
</evidence>
<dbReference type="EMBL" id="JACADJ010000021">
    <property type="protein sequence ID" value="NWH04955.1"/>
    <property type="molecule type" value="Genomic_DNA"/>
</dbReference>
<evidence type="ECO:0000256" key="2">
    <source>
        <dbReference type="ARBA" id="ARBA00007131"/>
    </source>
</evidence>
<dbReference type="InterPro" id="IPR029061">
    <property type="entry name" value="THDP-binding"/>
</dbReference>
<dbReference type="RefSeq" id="WP_178366409.1">
    <property type="nucleotide sequence ID" value="NZ_JACADJ010000021.1"/>
</dbReference>
<reference evidence="5 6" key="1">
    <citation type="submission" date="2020-06" db="EMBL/GenBank/DDBJ databases">
        <title>High-quality draft genome of sulfate reducer Desulfobacter latus type strain AcrS2 isolated from marine sediment.</title>
        <authorList>
            <person name="Hoppe M."/>
            <person name="Larsen C.K."/>
            <person name="Marshall I.P.G."/>
            <person name="Schramm A."/>
            <person name="Marietou A.G."/>
        </authorList>
    </citation>
    <scope>NUCLEOTIDE SEQUENCE [LARGE SCALE GENOMIC DNA]</scope>
    <source>
        <strain evidence="5 6">AcRS2</strain>
    </source>
</reference>
<dbReference type="FunFam" id="3.40.50.970:FF:000129">
    <property type="entry name" value="Transketolase"/>
    <property type="match status" value="1"/>
</dbReference>
<keyword evidence="6" id="KW-1185">Reference proteome</keyword>
<accession>A0A850T7D1</accession>
<dbReference type="CDD" id="cd07033">
    <property type="entry name" value="TPP_PYR_DXS_TK_like"/>
    <property type="match status" value="1"/>
</dbReference>
<name>A0A850T7D1_9BACT</name>
<evidence type="ECO:0000313" key="5">
    <source>
        <dbReference type="EMBL" id="NWH04955.1"/>
    </source>
</evidence>
<dbReference type="Pfam" id="PF02780">
    <property type="entry name" value="Transketolase_C"/>
    <property type="match status" value="1"/>
</dbReference>
<dbReference type="Pfam" id="PF02779">
    <property type="entry name" value="Transket_pyr"/>
    <property type="match status" value="1"/>
</dbReference>
<evidence type="ECO:0000259" key="4">
    <source>
        <dbReference type="SMART" id="SM00861"/>
    </source>
</evidence>
<dbReference type="PANTHER" id="PTHR43825">
    <property type="entry name" value="PYRUVATE DEHYDROGENASE E1 COMPONENT"/>
    <property type="match status" value="1"/>
</dbReference>
<organism evidence="5 6">
    <name type="scientific">Desulfobacter latus</name>
    <dbReference type="NCBI Taxonomy" id="2292"/>
    <lineage>
        <taxon>Bacteria</taxon>
        <taxon>Pseudomonadati</taxon>
        <taxon>Thermodesulfobacteriota</taxon>
        <taxon>Desulfobacteria</taxon>
        <taxon>Desulfobacterales</taxon>
        <taxon>Desulfobacteraceae</taxon>
        <taxon>Desulfobacter</taxon>
    </lineage>
</organism>